<dbReference type="AlphaFoldDB" id="A0A0A6PBR9"/>
<feature type="chain" id="PRO_5007387891" evidence="1">
    <location>
        <begin position="21"/>
        <end position="590"/>
    </location>
</feature>
<keyword evidence="1" id="KW-0732">Signal</keyword>
<evidence type="ECO:0000256" key="1">
    <source>
        <dbReference type="SAM" id="SignalP"/>
    </source>
</evidence>
<dbReference type="Pfam" id="PF08811">
    <property type="entry name" value="DUF1800"/>
    <property type="match status" value="1"/>
</dbReference>
<protein>
    <submittedName>
        <fullName evidence="2">Uncharacterized protein</fullName>
    </submittedName>
</protein>
<dbReference type="EMBL" id="JSZA02000057">
    <property type="protein sequence ID" value="KHD07704.1"/>
    <property type="molecule type" value="Genomic_DNA"/>
</dbReference>
<reference evidence="2 3" key="1">
    <citation type="journal article" date="2016" name="Front. Microbiol.">
        <title>Single-Cell (Meta-)Genomics of a Dimorphic Candidatus Thiomargarita nelsonii Reveals Genomic Plasticity.</title>
        <authorList>
            <person name="Flood B.E."/>
            <person name="Fliss P."/>
            <person name="Jones D.S."/>
            <person name="Dick G.J."/>
            <person name="Jain S."/>
            <person name="Kaster A.K."/>
            <person name="Winkel M."/>
            <person name="Mussmann M."/>
            <person name="Bailey J."/>
        </authorList>
    </citation>
    <scope>NUCLEOTIDE SEQUENCE [LARGE SCALE GENOMIC DNA]</scope>
    <source>
        <strain evidence="2">Hydrate Ridge</strain>
    </source>
</reference>
<dbReference type="InterPro" id="IPR014917">
    <property type="entry name" value="DUF1800"/>
</dbReference>
<keyword evidence="3" id="KW-1185">Reference proteome</keyword>
<feature type="signal peptide" evidence="1">
    <location>
        <begin position="1"/>
        <end position="20"/>
    </location>
</feature>
<organism evidence="2 3">
    <name type="scientific">Candidatus Thiomargarita nelsonii</name>
    <dbReference type="NCBI Taxonomy" id="1003181"/>
    <lineage>
        <taxon>Bacteria</taxon>
        <taxon>Pseudomonadati</taxon>
        <taxon>Pseudomonadota</taxon>
        <taxon>Gammaproteobacteria</taxon>
        <taxon>Thiotrichales</taxon>
        <taxon>Thiotrichaceae</taxon>
        <taxon>Thiomargarita</taxon>
    </lineage>
</organism>
<proteinExistence type="predicted"/>
<name>A0A0A6PBR9_9GAMM</name>
<gene>
    <name evidence="2" type="ORF">PN36_15925</name>
</gene>
<accession>A0A0A6PBR9</accession>
<sequence length="590" mass="67233">MIRKSLFVALLISFSGVGYADPPSVTSAGFQTVSDEVWDEAAVGRVLHTFAYGGQIRESTIEKLANMSPEEAIKKILTFKKSNRTISKPAKTDTAKLWKKTNGTLRGLGEFWSSDDPDNDVPEDRRYKYAVDESYVRVGELWLRAAVCRGLNPVRQKLGLWETNYHMAVNLDSSVNYQQMLTYYDDIMKSLGKSKRPYHQTLSIAATSAAVAQQYGHRNNLYIKGECKCNEDFAREYHQLFFGILGNYDPVYHEEITIKNTAKALTHMTVERIPDVGYADYVLFGTKYHYPGELDILYSLNNGKKALKRIQTLSQVAIYHEESRQNLPVIIVQGLADDQLSESDIAEIRAAWDSMAEKNLLAFLQAYAISTQFHDPSRVKYLSSLDRVTLINNQFILNNAEIERYSLNRYLSEEQAYPFYPTHDVFGGQTGTEAADSLDVFIHHYNLATDNNYVFLNVADDTWRKDWASVIPKKSTKQYEVDKVGEFLWKRFIGDGLKNYGTLERTYVNSLLATTLDFAYNVNSDEPDRVFTTEELETEPDLIALRTEFANQRMTLKGFGDPELQEANRRIGFAVSFIVGTPYIFAQEGR</sequence>
<dbReference type="Proteomes" id="UP000030428">
    <property type="component" value="Unassembled WGS sequence"/>
</dbReference>
<evidence type="ECO:0000313" key="3">
    <source>
        <dbReference type="Proteomes" id="UP000030428"/>
    </source>
</evidence>
<evidence type="ECO:0000313" key="2">
    <source>
        <dbReference type="EMBL" id="KHD07704.1"/>
    </source>
</evidence>
<comment type="caution">
    <text evidence="2">The sequence shown here is derived from an EMBL/GenBank/DDBJ whole genome shotgun (WGS) entry which is preliminary data.</text>
</comment>